<organism evidence="3 4">
    <name type="scientific">Phormidium tenue FACHB-1050</name>
    <dbReference type="NCBI Taxonomy" id="2692857"/>
    <lineage>
        <taxon>Bacteria</taxon>
        <taxon>Bacillati</taxon>
        <taxon>Cyanobacteriota</taxon>
        <taxon>Cyanophyceae</taxon>
        <taxon>Oscillatoriophycideae</taxon>
        <taxon>Oscillatoriales</taxon>
        <taxon>Oscillatoriaceae</taxon>
        <taxon>Phormidium</taxon>
    </lineage>
</organism>
<sequence length="314" mass="34417">MQVKTWKVLIGFVLGIAIASLCGIMLQAPSEAQALEDLLTQEAIAPIQINQSQPLNTNPNGFVPRLLRQSEQPSSNRGVIGADQRQPMMSRDYPWSTVGKVVGLTEKNEKYACTGTLIGDYHVLTNSHCVYDRGKLAKKMIFLPNLINGRLRRKTDYAVVKEVFAGTKNSENNSADDWAILLLNKPLGEKYGFLRWKSLSLSVLQDYKKKLFVTGYSVDYPDPKRYADLQAGKGETAGVHIGCSVIDELDGMFVHDCDTNSGASGSALIGKIDGAYHIVGLHAAGLKSRTGKGIENYAVQISRIEAEIKKRTGN</sequence>
<proteinExistence type="predicted"/>
<dbReference type="RefSeq" id="WP_190582328.1">
    <property type="nucleotide sequence ID" value="NZ_CAWPQU010000068.1"/>
</dbReference>
<dbReference type="EMBL" id="JACJQY010000070">
    <property type="protein sequence ID" value="MBD2319881.1"/>
    <property type="molecule type" value="Genomic_DNA"/>
</dbReference>
<keyword evidence="1" id="KW-0732">Signal</keyword>
<evidence type="ECO:0000256" key="1">
    <source>
        <dbReference type="ARBA" id="ARBA00022729"/>
    </source>
</evidence>
<dbReference type="SUPFAM" id="SSF50494">
    <property type="entry name" value="Trypsin-like serine proteases"/>
    <property type="match status" value="1"/>
</dbReference>
<dbReference type="Proteomes" id="UP000618445">
    <property type="component" value="Unassembled WGS sequence"/>
</dbReference>
<dbReference type="InterPro" id="IPR009003">
    <property type="entry name" value="Peptidase_S1_PA"/>
</dbReference>
<dbReference type="InterPro" id="IPR050966">
    <property type="entry name" value="Glutamyl_endopeptidase"/>
</dbReference>
<protein>
    <submittedName>
        <fullName evidence="3">Trypsin-like peptidase domain-containing protein</fullName>
    </submittedName>
</protein>
<evidence type="ECO:0000313" key="4">
    <source>
        <dbReference type="Proteomes" id="UP000618445"/>
    </source>
</evidence>
<evidence type="ECO:0000259" key="2">
    <source>
        <dbReference type="Pfam" id="PF00089"/>
    </source>
</evidence>
<dbReference type="PANTHER" id="PTHR15462:SF8">
    <property type="entry name" value="SERINE PROTEASE"/>
    <property type="match status" value="1"/>
</dbReference>
<name>A0ABR8CHT6_9CYAN</name>
<accession>A0ABR8CHT6</accession>
<keyword evidence="4" id="KW-1185">Reference proteome</keyword>
<feature type="domain" description="Peptidase S1" evidence="2">
    <location>
        <begin position="102"/>
        <end position="293"/>
    </location>
</feature>
<dbReference type="Gene3D" id="2.40.10.10">
    <property type="entry name" value="Trypsin-like serine proteases"/>
    <property type="match status" value="2"/>
</dbReference>
<gene>
    <name evidence="3" type="ORF">H6G05_23965</name>
</gene>
<comment type="caution">
    <text evidence="3">The sequence shown here is derived from an EMBL/GenBank/DDBJ whole genome shotgun (WGS) entry which is preliminary data.</text>
</comment>
<dbReference type="PANTHER" id="PTHR15462">
    <property type="entry name" value="SERINE PROTEASE"/>
    <property type="match status" value="1"/>
</dbReference>
<reference evidence="3 4" key="1">
    <citation type="journal article" date="2020" name="ISME J.">
        <title>Comparative genomics reveals insights into cyanobacterial evolution and habitat adaptation.</title>
        <authorList>
            <person name="Chen M.Y."/>
            <person name="Teng W.K."/>
            <person name="Zhao L."/>
            <person name="Hu C.X."/>
            <person name="Zhou Y.K."/>
            <person name="Han B.P."/>
            <person name="Song L.R."/>
            <person name="Shu W.S."/>
        </authorList>
    </citation>
    <scope>NUCLEOTIDE SEQUENCE [LARGE SCALE GENOMIC DNA]</scope>
    <source>
        <strain evidence="3 4">FACHB-1050</strain>
    </source>
</reference>
<evidence type="ECO:0000313" key="3">
    <source>
        <dbReference type="EMBL" id="MBD2319881.1"/>
    </source>
</evidence>
<dbReference type="InterPro" id="IPR043504">
    <property type="entry name" value="Peptidase_S1_PA_chymotrypsin"/>
</dbReference>
<dbReference type="InterPro" id="IPR001254">
    <property type="entry name" value="Trypsin_dom"/>
</dbReference>
<dbReference type="Pfam" id="PF00089">
    <property type="entry name" value="Trypsin"/>
    <property type="match status" value="1"/>
</dbReference>